<sequence length="817" mass="87508">MLGFAKTGASVQKLLDLLRCDNCSRTLHEPYTTGVCTHTLCMDCCCNSLPPAGSRSKRHTGSANVCPKCNIPVRPCDAKPHPQLSSLVLVARRLAKLLSLPPSTYSEEVTPLSRNTIGLNDGIDFIKKDAYCRVESPSPPSDSQKELTPASHANATPLATAISPVECAVVSAIALPENAEVVEIEPLETTSPEVLMMPPPLNPGAKSIRRSGPKQHVATSSSEEAESDPKAPLASPEKSCLTDTSFAEKPNNTSRSSLGRKKPTPLKRSATLKLPSVELRTTKRSSAICKSKSALDVSGGVAGFKTFMSTVELKLNSKGESVIHRAAIKNDVPLLKKLLANGLSPNIRDHAGWTPLHEAVLRGHVEAAECLLKEGDAVVDMPGGPDLETALHEAVVNRRVECVQLLLRYHADPNFTNGHGLTTLQVCDKAIEENRAAVLVKDRSRKDSKKYCHASQALETFKTIKGILEEASTTQSSKPPTQDDASLKAEGDKASNSAASKIFTERRRLRPVILGTGLSRLQRTQLARVASIIHARVASEMSSEVTHLITGTTIGTSPKDKKRKKADPAKTPTSASHPGATCPRTLKFLLAVLQGCWILSFDWIETCEVVKMRVEEEAFEVMGCNASPQSGSSRRARRAREAGSAGLFHGFRFCLLGNFAYPTPSRVDLAALITAGGGTVFSREISSPSRLAYLAVDNPVIAGDWTVQAQLNTSVGGDTAPPSPPTPTPTDRTVHLHQLIALFDTRVSDSGNSGDGDPKPGQISSPNQLVNSALSMLQPKKVIQETAVPPIRLLPAAWVMDCVAAYSILPAPDNVPH</sequence>
<feature type="domain" description="BRCT" evidence="9">
    <location>
        <begin position="643"/>
        <end position="708"/>
    </location>
</feature>
<feature type="region of interest" description="Disordered" evidence="7">
    <location>
        <begin position="551"/>
        <end position="578"/>
    </location>
</feature>
<dbReference type="Gene3D" id="3.30.40.10">
    <property type="entry name" value="Zinc/RING finger domain, C3HC4 (zinc finger)"/>
    <property type="match status" value="1"/>
</dbReference>
<keyword evidence="11" id="KW-1185">Reference proteome</keyword>
<dbReference type="GO" id="GO:0070531">
    <property type="term" value="C:BRCA1-A complex"/>
    <property type="evidence" value="ECO:0007669"/>
    <property type="project" value="TreeGrafter"/>
</dbReference>
<dbReference type="Gene3D" id="1.25.40.20">
    <property type="entry name" value="Ankyrin repeat-containing domain"/>
    <property type="match status" value="1"/>
</dbReference>
<dbReference type="InterPro" id="IPR002110">
    <property type="entry name" value="Ankyrin_rpt"/>
</dbReference>
<evidence type="ECO:0000256" key="7">
    <source>
        <dbReference type="SAM" id="MobiDB-lite"/>
    </source>
</evidence>
<evidence type="ECO:0000313" key="10">
    <source>
        <dbReference type="EMBL" id="VDD77837.1"/>
    </source>
</evidence>
<dbReference type="Pfam" id="PF12796">
    <property type="entry name" value="Ank_2"/>
    <property type="match status" value="1"/>
</dbReference>
<proteinExistence type="predicted"/>
<feature type="region of interest" description="Disordered" evidence="7">
    <location>
        <begin position="471"/>
        <end position="498"/>
    </location>
</feature>
<feature type="domain" description="RING-type" evidence="8">
    <location>
        <begin position="20"/>
        <end position="70"/>
    </location>
</feature>
<dbReference type="InterPro" id="IPR001357">
    <property type="entry name" value="BRCT_dom"/>
</dbReference>
<dbReference type="Gene3D" id="3.40.50.10190">
    <property type="entry name" value="BRCT domain"/>
    <property type="match status" value="2"/>
</dbReference>
<name>A0A0R3UA91_MESCO</name>
<protein>
    <submittedName>
        <fullName evidence="12">BRCA1-associated RING domain protein 1</fullName>
    </submittedName>
</protein>
<feature type="repeat" description="ANK" evidence="5">
    <location>
        <begin position="318"/>
        <end position="350"/>
    </location>
</feature>
<keyword evidence="1" id="KW-0677">Repeat</keyword>
<dbReference type="PROSITE" id="PS50297">
    <property type="entry name" value="ANK_REP_REGION"/>
    <property type="match status" value="3"/>
</dbReference>
<gene>
    <name evidence="10" type="ORF">MCOS_LOCUS3840</name>
</gene>
<dbReference type="PANTHER" id="PTHR24171">
    <property type="entry name" value="ANKYRIN REPEAT DOMAIN-CONTAINING PROTEIN 39-RELATED"/>
    <property type="match status" value="1"/>
</dbReference>
<dbReference type="Proteomes" id="UP000267029">
    <property type="component" value="Unassembled WGS sequence"/>
</dbReference>
<dbReference type="SUPFAM" id="SSF48403">
    <property type="entry name" value="Ankyrin repeat"/>
    <property type="match status" value="1"/>
</dbReference>
<evidence type="ECO:0000259" key="8">
    <source>
        <dbReference type="PROSITE" id="PS50089"/>
    </source>
</evidence>
<reference evidence="10 11" key="1">
    <citation type="submission" date="2018-10" db="EMBL/GenBank/DDBJ databases">
        <authorList>
            <consortium name="Pathogen Informatics"/>
        </authorList>
    </citation>
    <scope>NUCLEOTIDE SEQUENCE [LARGE SCALE GENOMIC DNA]</scope>
</reference>
<evidence type="ECO:0000256" key="1">
    <source>
        <dbReference type="ARBA" id="ARBA00022737"/>
    </source>
</evidence>
<evidence type="ECO:0000313" key="12">
    <source>
        <dbReference type="WBParaSite" id="MCU_011829-RA"/>
    </source>
</evidence>
<evidence type="ECO:0000256" key="6">
    <source>
        <dbReference type="PROSITE-ProRule" id="PRU00175"/>
    </source>
</evidence>
<evidence type="ECO:0000256" key="5">
    <source>
        <dbReference type="PROSITE-ProRule" id="PRU00023"/>
    </source>
</evidence>
<dbReference type="WBParaSite" id="MCU_011829-RA">
    <property type="protein sequence ID" value="MCU_011829-RA"/>
    <property type="gene ID" value="MCU_011829"/>
</dbReference>
<dbReference type="CDD" id="cd17734">
    <property type="entry name" value="BRCT_Bard1_rpt1"/>
    <property type="match status" value="1"/>
</dbReference>
<dbReference type="InterPro" id="IPR013083">
    <property type="entry name" value="Znf_RING/FYVE/PHD"/>
</dbReference>
<keyword evidence="2 6" id="KW-0863">Zinc-finger</keyword>
<dbReference type="InterPro" id="IPR036770">
    <property type="entry name" value="Ankyrin_rpt-contain_sf"/>
</dbReference>
<evidence type="ECO:0000256" key="4">
    <source>
        <dbReference type="ARBA" id="ARBA00023043"/>
    </source>
</evidence>
<feature type="region of interest" description="Disordered" evidence="7">
    <location>
        <begin position="747"/>
        <end position="767"/>
    </location>
</feature>
<dbReference type="SMART" id="SM00292">
    <property type="entry name" value="BRCT"/>
    <property type="match status" value="2"/>
</dbReference>
<evidence type="ECO:0000259" key="9">
    <source>
        <dbReference type="PROSITE" id="PS50172"/>
    </source>
</evidence>
<keyword evidence="4 5" id="KW-0040">ANK repeat</keyword>
<evidence type="ECO:0000256" key="2">
    <source>
        <dbReference type="ARBA" id="ARBA00022771"/>
    </source>
</evidence>
<dbReference type="SUPFAM" id="SSF52113">
    <property type="entry name" value="BRCT domain"/>
    <property type="match status" value="2"/>
</dbReference>
<dbReference type="PROSITE" id="PS50088">
    <property type="entry name" value="ANK_REPEAT"/>
    <property type="match status" value="3"/>
</dbReference>
<dbReference type="GO" id="GO:0004842">
    <property type="term" value="F:ubiquitin-protein transferase activity"/>
    <property type="evidence" value="ECO:0007669"/>
    <property type="project" value="TreeGrafter"/>
</dbReference>
<dbReference type="InterPro" id="IPR036420">
    <property type="entry name" value="BRCT_dom_sf"/>
</dbReference>
<dbReference type="GO" id="GO:0031436">
    <property type="term" value="C:BRCA1-BARD1 complex"/>
    <property type="evidence" value="ECO:0007669"/>
    <property type="project" value="TreeGrafter"/>
</dbReference>
<evidence type="ECO:0000313" key="11">
    <source>
        <dbReference type="Proteomes" id="UP000267029"/>
    </source>
</evidence>
<dbReference type="GO" id="GO:0008270">
    <property type="term" value="F:zinc ion binding"/>
    <property type="evidence" value="ECO:0007669"/>
    <property type="project" value="UniProtKB-KW"/>
</dbReference>
<feature type="domain" description="BRCT" evidence="9">
    <location>
        <begin position="512"/>
        <end position="621"/>
    </location>
</feature>
<dbReference type="SMART" id="SM00248">
    <property type="entry name" value="ANK"/>
    <property type="match status" value="3"/>
</dbReference>
<dbReference type="PANTHER" id="PTHR24171:SF8">
    <property type="entry name" value="BRCA1-ASSOCIATED RING DOMAIN PROTEIN 1"/>
    <property type="match status" value="1"/>
</dbReference>
<dbReference type="PROSITE" id="PS50089">
    <property type="entry name" value="ZF_RING_2"/>
    <property type="match status" value="1"/>
</dbReference>
<feature type="compositionally biased region" description="Polar residues" evidence="7">
    <location>
        <begin position="471"/>
        <end position="484"/>
    </location>
</feature>
<evidence type="ECO:0000256" key="3">
    <source>
        <dbReference type="ARBA" id="ARBA00022833"/>
    </source>
</evidence>
<feature type="region of interest" description="Disordered" evidence="7">
    <location>
        <begin position="192"/>
        <end position="272"/>
    </location>
</feature>
<dbReference type="Pfam" id="PF00533">
    <property type="entry name" value="BRCT"/>
    <property type="match status" value="1"/>
</dbReference>
<feature type="repeat" description="ANK" evidence="5">
    <location>
        <begin position="386"/>
        <end position="418"/>
    </location>
</feature>
<dbReference type="SUPFAM" id="SSF57850">
    <property type="entry name" value="RING/U-box"/>
    <property type="match status" value="1"/>
</dbReference>
<dbReference type="EMBL" id="UXSR01001040">
    <property type="protein sequence ID" value="VDD77837.1"/>
    <property type="molecule type" value="Genomic_DNA"/>
</dbReference>
<keyword evidence="3" id="KW-0862">Zinc</keyword>
<accession>A0A0R3UA91</accession>
<reference evidence="12" key="2">
    <citation type="submission" date="2019-11" db="UniProtKB">
        <authorList>
            <consortium name="WormBaseParasite"/>
        </authorList>
    </citation>
    <scope>IDENTIFICATION</scope>
</reference>
<dbReference type="AlphaFoldDB" id="A0A0R3UA91"/>
<keyword evidence="2 6" id="KW-0479">Metal-binding</keyword>
<feature type="compositionally biased region" description="Polar residues" evidence="7">
    <location>
        <begin position="241"/>
        <end position="257"/>
    </location>
</feature>
<organism evidence="12">
    <name type="scientific">Mesocestoides corti</name>
    <name type="common">Flatworm</name>
    <dbReference type="NCBI Taxonomy" id="53468"/>
    <lineage>
        <taxon>Eukaryota</taxon>
        <taxon>Metazoa</taxon>
        <taxon>Spiralia</taxon>
        <taxon>Lophotrochozoa</taxon>
        <taxon>Platyhelminthes</taxon>
        <taxon>Cestoda</taxon>
        <taxon>Eucestoda</taxon>
        <taxon>Cyclophyllidea</taxon>
        <taxon>Mesocestoididae</taxon>
        <taxon>Mesocestoides</taxon>
    </lineage>
</organism>
<dbReference type="PROSITE" id="PS50172">
    <property type="entry name" value="BRCT"/>
    <property type="match status" value="2"/>
</dbReference>
<dbReference type="GO" id="GO:0085020">
    <property type="term" value="P:protein K6-linked ubiquitination"/>
    <property type="evidence" value="ECO:0007669"/>
    <property type="project" value="TreeGrafter"/>
</dbReference>
<dbReference type="STRING" id="53468.A0A0R3UA91"/>
<dbReference type="InterPro" id="IPR001841">
    <property type="entry name" value="Znf_RING"/>
</dbReference>
<feature type="repeat" description="ANK" evidence="5">
    <location>
        <begin position="351"/>
        <end position="375"/>
    </location>
</feature>
<dbReference type="OrthoDB" id="2384350at2759"/>